<keyword evidence="2" id="KW-1185">Reference proteome</keyword>
<sequence length="37" mass="3761">MADIGTAAASTSAEFDPPAISSRLATRTTAVRLLLQG</sequence>
<protein>
    <submittedName>
        <fullName evidence="1">Uncharacterized protein</fullName>
    </submittedName>
</protein>
<dbReference type="AlphaFoldDB" id="A0A5S9R8P1"/>
<dbReference type="EMBL" id="CACSIP010000045">
    <property type="protein sequence ID" value="CAA0132180.1"/>
    <property type="molecule type" value="Genomic_DNA"/>
</dbReference>
<dbReference type="Proteomes" id="UP000430146">
    <property type="component" value="Unassembled WGS sequence"/>
</dbReference>
<reference evidence="1 2" key="1">
    <citation type="submission" date="2019-11" db="EMBL/GenBank/DDBJ databases">
        <authorList>
            <person name="Holert J."/>
        </authorList>
    </citation>
    <scope>NUCLEOTIDE SEQUENCE [LARGE SCALE GENOMIC DNA]</scope>
    <source>
        <strain evidence="1">BC8_1</strain>
    </source>
</reference>
<evidence type="ECO:0000313" key="1">
    <source>
        <dbReference type="EMBL" id="CAA0132180.1"/>
    </source>
</evidence>
<proteinExistence type="predicted"/>
<evidence type="ECO:0000313" key="2">
    <source>
        <dbReference type="Proteomes" id="UP000430146"/>
    </source>
</evidence>
<accession>A0A5S9R8P1</accession>
<name>A0A5S9R8P1_MYCVN</name>
<organism evidence="1 2">
    <name type="scientific">Mycolicibacterium vanbaalenii</name>
    <name type="common">Mycobacterium vanbaalenii</name>
    <dbReference type="NCBI Taxonomy" id="110539"/>
    <lineage>
        <taxon>Bacteria</taxon>
        <taxon>Bacillati</taxon>
        <taxon>Actinomycetota</taxon>
        <taxon>Actinomycetes</taxon>
        <taxon>Mycobacteriales</taxon>
        <taxon>Mycobacteriaceae</taxon>
        <taxon>Mycolicibacterium</taxon>
    </lineage>
</organism>
<gene>
    <name evidence="1" type="ORF">AELLOGFF_01650</name>
</gene>